<feature type="compositionally biased region" description="Polar residues" evidence="2">
    <location>
        <begin position="360"/>
        <end position="373"/>
    </location>
</feature>
<evidence type="ECO:0000313" key="3">
    <source>
        <dbReference type="WBParaSite" id="MCU_004318-RA"/>
    </source>
</evidence>
<feature type="region of interest" description="Disordered" evidence="2">
    <location>
        <begin position="353"/>
        <end position="386"/>
    </location>
</feature>
<feature type="compositionally biased region" description="Polar residues" evidence="2">
    <location>
        <begin position="444"/>
        <end position="455"/>
    </location>
</feature>
<protein>
    <submittedName>
        <fullName evidence="3">RING-type domain-containing protein</fullName>
    </submittedName>
</protein>
<sequence>MNVEVPDATIDNSRKLTRPISEVFTPEQLICGPEASNIDVEPQTTISDAKTDCIRHEAFDLGATNRSDGGSRSEPLQSSFFSGKLEQAEQQRESTRPVQTRKDKNEENVGEFDGSTSPIFKHPTLTGDRDERDQQKRFQKQLMQHEHLEAQLAETRRLLRSSEDEMKSIRKEVQETEHRLTQELAKKVTSLRDLEGRFVKMSAELQMSLLDSQAKNRVLEDTLKTNQSLFRRAVSERDSMQKAKAMLSFRLQVAQDQIRELEHKLNSSASCSESQMARLNRTLEGVAEVAVAARHASARIRSTLKQAGTSVKIATPSKAAKQSFETSVVSSIRQLTDDTPVLIERRLPSKEVASSKVGLRSSQDKLNSLSQRIDASRRSSELEVTSDVNQRSAEVISRPAGDEQVNANNSFSWSHAGHSHCVRAARMGFNRGSSARRSDRYSRLSMNQSETGCSKRSSRLVPDTSKSDKIGELLNKGITKADRLRDVIGRLRQFIHTTRPLTESWDKKENRGLTQSVESGSHPKLPNSISHNGK</sequence>
<feature type="region of interest" description="Disordered" evidence="2">
    <location>
        <begin position="62"/>
        <end position="130"/>
    </location>
</feature>
<proteinExistence type="predicted"/>
<feature type="region of interest" description="Disordered" evidence="2">
    <location>
        <begin position="499"/>
        <end position="534"/>
    </location>
</feature>
<feature type="region of interest" description="Disordered" evidence="2">
    <location>
        <begin position="431"/>
        <end position="464"/>
    </location>
</feature>
<accession>A0A5K3EZT4</accession>
<dbReference type="WBParaSite" id="MCU_004318-RA">
    <property type="protein sequence ID" value="MCU_004318-RA"/>
    <property type="gene ID" value="MCU_004318"/>
</dbReference>
<keyword evidence="1" id="KW-0175">Coiled coil</keyword>
<organism evidence="3">
    <name type="scientific">Mesocestoides corti</name>
    <name type="common">Flatworm</name>
    <dbReference type="NCBI Taxonomy" id="53468"/>
    <lineage>
        <taxon>Eukaryota</taxon>
        <taxon>Metazoa</taxon>
        <taxon>Spiralia</taxon>
        <taxon>Lophotrochozoa</taxon>
        <taxon>Platyhelminthes</taxon>
        <taxon>Cestoda</taxon>
        <taxon>Eucestoda</taxon>
        <taxon>Cyclophyllidea</taxon>
        <taxon>Mesocestoididae</taxon>
        <taxon>Mesocestoides</taxon>
    </lineage>
</organism>
<name>A0A5K3EZT4_MESCO</name>
<feature type="coiled-coil region" evidence="1">
    <location>
        <begin position="145"/>
        <end position="186"/>
    </location>
</feature>
<feature type="compositionally biased region" description="Polar residues" evidence="2">
    <location>
        <begin position="64"/>
        <end position="81"/>
    </location>
</feature>
<reference evidence="3" key="1">
    <citation type="submission" date="2019-11" db="UniProtKB">
        <authorList>
            <consortium name="WormBaseParasite"/>
        </authorList>
    </citation>
    <scope>IDENTIFICATION</scope>
</reference>
<feature type="compositionally biased region" description="Basic and acidic residues" evidence="2">
    <location>
        <begin position="86"/>
        <end position="107"/>
    </location>
</feature>
<evidence type="ECO:0000256" key="1">
    <source>
        <dbReference type="SAM" id="Coils"/>
    </source>
</evidence>
<dbReference type="AlphaFoldDB" id="A0A5K3EZT4"/>
<evidence type="ECO:0000256" key="2">
    <source>
        <dbReference type="SAM" id="MobiDB-lite"/>
    </source>
</evidence>